<evidence type="ECO:0000313" key="2">
    <source>
        <dbReference type="EMBL" id="KAK7310784.1"/>
    </source>
</evidence>
<sequence>MYINCVAFYISVDFLLVQWVCIMEKRCCNLKMNCVTRSINRIADTIYAPPTTTTLTWLELRLEPPNLKSVANFTVVLL</sequence>
<feature type="chain" id="PRO_5042835362" description="Secreted protein" evidence="1">
    <location>
        <begin position="20"/>
        <end position="78"/>
    </location>
</feature>
<reference evidence="2 3" key="1">
    <citation type="submission" date="2024-01" db="EMBL/GenBank/DDBJ databases">
        <title>The genomes of 5 underutilized Papilionoideae crops provide insights into root nodulation and disease resistance.</title>
        <authorList>
            <person name="Yuan L."/>
        </authorList>
    </citation>
    <scope>NUCLEOTIDE SEQUENCE [LARGE SCALE GENOMIC DNA]</scope>
    <source>
        <strain evidence="2">LY-2023</strain>
        <tissue evidence="2">Leaf</tissue>
    </source>
</reference>
<dbReference type="AlphaFoldDB" id="A0AAN9K5W3"/>
<protein>
    <recommendedName>
        <fullName evidence="4">Secreted protein</fullName>
    </recommendedName>
</protein>
<dbReference type="EMBL" id="JAYKXN010000002">
    <property type="protein sequence ID" value="KAK7310784.1"/>
    <property type="molecule type" value="Genomic_DNA"/>
</dbReference>
<evidence type="ECO:0000313" key="3">
    <source>
        <dbReference type="Proteomes" id="UP001359559"/>
    </source>
</evidence>
<accession>A0AAN9K5W3</accession>
<evidence type="ECO:0008006" key="4">
    <source>
        <dbReference type="Google" id="ProtNLM"/>
    </source>
</evidence>
<gene>
    <name evidence="2" type="ORF">RJT34_08510</name>
</gene>
<feature type="signal peptide" evidence="1">
    <location>
        <begin position="1"/>
        <end position="19"/>
    </location>
</feature>
<proteinExistence type="predicted"/>
<organism evidence="2 3">
    <name type="scientific">Clitoria ternatea</name>
    <name type="common">Butterfly pea</name>
    <dbReference type="NCBI Taxonomy" id="43366"/>
    <lineage>
        <taxon>Eukaryota</taxon>
        <taxon>Viridiplantae</taxon>
        <taxon>Streptophyta</taxon>
        <taxon>Embryophyta</taxon>
        <taxon>Tracheophyta</taxon>
        <taxon>Spermatophyta</taxon>
        <taxon>Magnoliopsida</taxon>
        <taxon>eudicotyledons</taxon>
        <taxon>Gunneridae</taxon>
        <taxon>Pentapetalae</taxon>
        <taxon>rosids</taxon>
        <taxon>fabids</taxon>
        <taxon>Fabales</taxon>
        <taxon>Fabaceae</taxon>
        <taxon>Papilionoideae</taxon>
        <taxon>50 kb inversion clade</taxon>
        <taxon>NPAAA clade</taxon>
        <taxon>indigoferoid/millettioid clade</taxon>
        <taxon>Phaseoleae</taxon>
        <taxon>Clitoria</taxon>
    </lineage>
</organism>
<name>A0AAN9K5W3_CLITE</name>
<keyword evidence="3" id="KW-1185">Reference proteome</keyword>
<comment type="caution">
    <text evidence="2">The sequence shown here is derived from an EMBL/GenBank/DDBJ whole genome shotgun (WGS) entry which is preliminary data.</text>
</comment>
<evidence type="ECO:0000256" key="1">
    <source>
        <dbReference type="SAM" id="SignalP"/>
    </source>
</evidence>
<keyword evidence="1" id="KW-0732">Signal</keyword>
<dbReference type="Proteomes" id="UP001359559">
    <property type="component" value="Unassembled WGS sequence"/>
</dbReference>